<dbReference type="EMBL" id="NBWU01000005">
    <property type="protein sequence ID" value="PCE63564.1"/>
    <property type="molecule type" value="Genomic_DNA"/>
</dbReference>
<keyword evidence="4" id="KW-1185">Reference proteome</keyword>
<protein>
    <submittedName>
        <fullName evidence="3">Amino acid dehydrogenase</fullName>
    </submittedName>
</protein>
<reference evidence="3 4" key="1">
    <citation type="submission" date="2017-04" db="EMBL/GenBank/DDBJ databases">
        <title>A new member of the family Flavobacteriaceae isolated from ascidians.</title>
        <authorList>
            <person name="Chen L."/>
        </authorList>
    </citation>
    <scope>NUCLEOTIDE SEQUENCE [LARGE SCALE GENOMIC DNA]</scope>
    <source>
        <strain evidence="3 4">HQA918</strain>
    </source>
</reference>
<keyword evidence="1" id="KW-0560">Oxidoreductase</keyword>
<dbReference type="Gene3D" id="3.30.9.10">
    <property type="entry name" value="D-Amino Acid Oxidase, subunit A, domain 2"/>
    <property type="match status" value="1"/>
</dbReference>
<dbReference type="SUPFAM" id="SSF51905">
    <property type="entry name" value="FAD/NAD(P)-binding domain"/>
    <property type="match status" value="1"/>
</dbReference>
<evidence type="ECO:0000259" key="2">
    <source>
        <dbReference type="Pfam" id="PF01266"/>
    </source>
</evidence>
<gene>
    <name evidence="3" type="ORF">B7P33_15310</name>
</gene>
<organism evidence="3 4">
    <name type="scientific">Sediminicola luteus</name>
    <dbReference type="NCBI Taxonomy" id="319238"/>
    <lineage>
        <taxon>Bacteria</taxon>
        <taxon>Pseudomonadati</taxon>
        <taxon>Bacteroidota</taxon>
        <taxon>Flavobacteriia</taxon>
        <taxon>Flavobacteriales</taxon>
        <taxon>Flavobacteriaceae</taxon>
        <taxon>Sediminicola</taxon>
    </lineage>
</organism>
<dbReference type="OrthoDB" id="9794226at2"/>
<sequence>MSKKVLVVGGGIIGLSTAYYLQQEGHQVTVLDKSGMDGGASYVNAGYLTPSHIIPLAAPGMMAQGIKYMFNSSSPFYMKPRFDWDFIKWSWHFNKSATKANVERAIPLIRDINLLSKELYTALWESKDLGEFQLEKKGLLMLYKSEAEGLHEKEVADRAAAEGLEVALLDRNQLDQLQPNLVTDIKGAVHYECDAHTTPDQLMGKLKDFLIQAGVTIKKEEEVVDFSVNGSQITGISTNKGAYAADEVVLAAGSWSFPLAKKLGLNIPIQAGKGYRINLNRPTAVKIPAILMDAKVAVTPMAGFTRFAGTMELSGINHNIMRKRVESIAKAASAYYQDLSITEAEIDAAQCGLRPVSPDGLPYIGRTQKFKNLTIASGHAMMGWSLGPATGKLVSELIAEKKPSMALEGFSPDRKF</sequence>
<dbReference type="GO" id="GO:0016491">
    <property type="term" value="F:oxidoreductase activity"/>
    <property type="evidence" value="ECO:0007669"/>
    <property type="project" value="UniProtKB-KW"/>
</dbReference>
<dbReference type="Gene3D" id="3.50.50.60">
    <property type="entry name" value="FAD/NAD(P)-binding domain"/>
    <property type="match status" value="2"/>
</dbReference>
<evidence type="ECO:0000313" key="4">
    <source>
        <dbReference type="Proteomes" id="UP000219559"/>
    </source>
</evidence>
<dbReference type="AlphaFoldDB" id="A0A2A4G6I0"/>
<dbReference type="PANTHER" id="PTHR13847:SF289">
    <property type="entry name" value="GLYCINE OXIDASE"/>
    <property type="match status" value="1"/>
</dbReference>
<dbReference type="PANTHER" id="PTHR13847">
    <property type="entry name" value="SARCOSINE DEHYDROGENASE-RELATED"/>
    <property type="match status" value="1"/>
</dbReference>
<dbReference type="Proteomes" id="UP000219559">
    <property type="component" value="Unassembled WGS sequence"/>
</dbReference>
<evidence type="ECO:0000313" key="3">
    <source>
        <dbReference type="EMBL" id="PCE63564.1"/>
    </source>
</evidence>
<dbReference type="RefSeq" id="WP_097443516.1">
    <property type="nucleotide sequence ID" value="NZ_NBWU01000005.1"/>
</dbReference>
<comment type="caution">
    <text evidence="3">The sequence shown here is derived from an EMBL/GenBank/DDBJ whole genome shotgun (WGS) entry which is preliminary data.</text>
</comment>
<dbReference type="InterPro" id="IPR006076">
    <property type="entry name" value="FAD-dep_OxRdtase"/>
</dbReference>
<accession>A0A2A4G6I0</accession>
<name>A0A2A4G6I0_9FLAO</name>
<evidence type="ECO:0000256" key="1">
    <source>
        <dbReference type="ARBA" id="ARBA00023002"/>
    </source>
</evidence>
<dbReference type="SUPFAM" id="SSF54373">
    <property type="entry name" value="FAD-linked reductases, C-terminal domain"/>
    <property type="match status" value="1"/>
</dbReference>
<dbReference type="GO" id="GO:0005737">
    <property type="term" value="C:cytoplasm"/>
    <property type="evidence" value="ECO:0007669"/>
    <property type="project" value="TreeGrafter"/>
</dbReference>
<dbReference type="InterPro" id="IPR036188">
    <property type="entry name" value="FAD/NAD-bd_sf"/>
</dbReference>
<feature type="domain" description="FAD dependent oxidoreductase" evidence="2">
    <location>
        <begin position="4"/>
        <end position="397"/>
    </location>
</feature>
<proteinExistence type="predicted"/>
<dbReference type="Pfam" id="PF01266">
    <property type="entry name" value="DAO"/>
    <property type="match status" value="1"/>
</dbReference>